<comment type="caution">
    <text evidence="10">Lacks conserved residue(s) required for the propagation of feature annotation.</text>
</comment>
<evidence type="ECO:0000256" key="5">
    <source>
        <dbReference type="ARBA" id="ARBA00022695"/>
    </source>
</evidence>
<dbReference type="InterPro" id="IPR045585">
    <property type="entry name" value="CdaA_N"/>
</dbReference>
<keyword evidence="2 10" id="KW-1003">Cell membrane</keyword>
<comment type="similarity">
    <text evidence="10">Belongs to the adenylate cyclase family. DacA/CdaA subfamily.</text>
</comment>
<accession>A0A7D4BRN4</accession>
<feature type="transmembrane region" description="Helical" evidence="10">
    <location>
        <begin position="63"/>
        <end position="83"/>
    </location>
</feature>
<keyword evidence="5 10" id="KW-0548">Nucleotidyltransferase</keyword>
<evidence type="ECO:0000256" key="7">
    <source>
        <dbReference type="ARBA" id="ARBA00022840"/>
    </source>
</evidence>
<keyword evidence="7 10" id="KW-0067">ATP-binding</keyword>
<feature type="domain" description="DAC" evidence="11">
    <location>
        <begin position="84"/>
        <end position="251"/>
    </location>
</feature>
<dbReference type="InterPro" id="IPR014046">
    <property type="entry name" value="C-di-AMP_synthase"/>
</dbReference>
<gene>
    <name evidence="10" type="primary">dacA</name>
    <name evidence="12" type="ORF">FHG85_05420</name>
</gene>
<evidence type="ECO:0000256" key="10">
    <source>
        <dbReference type="HAMAP-Rule" id="MF_01499"/>
    </source>
</evidence>
<dbReference type="Proteomes" id="UP000500961">
    <property type="component" value="Chromosome"/>
</dbReference>
<organism evidence="12 13">
    <name type="scientific">Tenuifilum thalassicum</name>
    <dbReference type="NCBI Taxonomy" id="2590900"/>
    <lineage>
        <taxon>Bacteria</taxon>
        <taxon>Pseudomonadati</taxon>
        <taxon>Bacteroidota</taxon>
        <taxon>Bacteroidia</taxon>
        <taxon>Bacteroidales</taxon>
        <taxon>Tenuifilaceae</taxon>
        <taxon>Tenuifilum</taxon>
    </lineage>
</organism>
<evidence type="ECO:0000256" key="3">
    <source>
        <dbReference type="ARBA" id="ARBA00022679"/>
    </source>
</evidence>
<reference evidence="12 13" key="1">
    <citation type="submission" date="2019-07" db="EMBL/GenBank/DDBJ databases">
        <title>Thalassofilum flectens gen. nov., sp. nov., a novel moderate thermophilic anaerobe from a shallow sea hot spring in Kunashir Island (Russia), representing a new family in the order Bacteroidales, and proposal of Thalassofilacea fam. nov.</title>
        <authorList>
            <person name="Kochetkova T.V."/>
            <person name="Podosokorskaya O.A."/>
            <person name="Novikov A."/>
            <person name="Elcheninov A.G."/>
            <person name="Toshchakov S.V."/>
            <person name="Kublanov I.V."/>
        </authorList>
    </citation>
    <scope>NUCLEOTIDE SEQUENCE [LARGE SCALE GENOMIC DNA]</scope>
    <source>
        <strain evidence="12 13">38-H</strain>
    </source>
</reference>
<keyword evidence="9 10" id="KW-0472">Membrane</keyword>
<dbReference type="Pfam" id="PF19293">
    <property type="entry name" value="CdaA_N"/>
    <property type="match status" value="1"/>
</dbReference>
<dbReference type="SUPFAM" id="SSF143597">
    <property type="entry name" value="YojJ-like"/>
    <property type="match status" value="1"/>
</dbReference>
<dbReference type="Pfam" id="PF02457">
    <property type="entry name" value="DAC"/>
    <property type="match status" value="1"/>
</dbReference>
<evidence type="ECO:0000259" key="11">
    <source>
        <dbReference type="PROSITE" id="PS51794"/>
    </source>
</evidence>
<dbReference type="InterPro" id="IPR050338">
    <property type="entry name" value="DisA"/>
</dbReference>
<comment type="catalytic activity">
    <reaction evidence="1 10">
        <text>2 ATP = 3',3'-c-di-AMP + 2 diphosphate</text>
        <dbReference type="Rhea" id="RHEA:35655"/>
        <dbReference type="ChEBI" id="CHEBI:30616"/>
        <dbReference type="ChEBI" id="CHEBI:33019"/>
        <dbReference type="ChEBI" id="CHEBI:71500"/>
        <dbReference type="EC" id="2.7.7.85"/>
    </reaction>
</comment>
<dbReference type="PIRSF" id="PIRSF004793">
    <property type="entry name" value="UCP004793"/>
    <property type="match status" value="1"/>
</dbReference>
<comment type="subunit">
    <text evidence="10">Probably a homodimer.</text>
</comment>
<evidence type="ECO:0000313" key="12">
    <source>
        <dbReference type="EMBL" id="QKG79721.1"/>
    </source>
</evidence>
<feature type="transmembrane region" description="Helical" evidence="10">
    <location>
        <begin position="38"/>
        <end position="56"/>
    </location>
</feature>
<comment type="function">
    <text evidence="10">Catalyzes the condensation of 2 ATP molecules into cyclic di-AMP (c-di-AMP), a second messenger used to regulate differing processes in different bacteria.</text>
</comment>
<evidence type="ECO:0000256" key="1">
    <source>
        <dbReference type="ARBA" id="ARBA00000877"/>
    </source>
</evidence>
<evidence type="ECO:0000256" key="6">
    <source>
        <dbReference type="ARBA" id="ARBA00022741"/>
    </source>
</evidence>
<dbReference type="FunFam" id="3.40.1700.10:FF:000002">
    <property type="entry name" value="Diadenylate cyclase"/>
    <property type="match status" value="1"/>
</dbReference>
<evidence type="ECO:0000256" key="9">
    <source>
        <dbReference type="ARBA" id="ARBA00023136"/>
    </source>
</evidence>
<keyword evidence="13" id="KW-1185">Reference proteome</keyword>
<dbReference type="PROSITE" id="PS51794">
    <property type="entry name" value="DAC"/>
    <property type="match status" value="1"/>
</dbReference>
<dbReference type="EC" id="2.7.7.85" evidence="10"/>
<name>A0A7D4BRN4_9BACT</name>
<evidence type="ECO:0000256" key="4">
    <source>
        <dbReference type="ARBA" id="ARBA00022692"/>
    </source>
</evidence>
<dbReference type="AlphaFoldDB" id="A0A7D4BRN4"/>
<dbReference type="EMBL" id="CP041345">
    <property type="protein sequence ID" value="QKG79721.1"/>
    <property type="molecule type" value="Genomic_DNA"/>
</dbReference>
<dbReference type="Gene3D" id="3.40.1700.10">
    <property type="entry name" value="DNA integrity scanning protein, DisA, N-terminal domain"/>
    <property type="match status" value="1"/>
</dbReference>
<keyword evidence="4 10" id="KW-0812">Transmembrane</keyword>
<dbReference type="GO" id="GO:0006171">
    <property type="term" value="P:cAMP biosynthetic process"/>
    <property type="evidence" value="ECO:0007669"/>
    <property type="project" value="InterPro"/>
</dbReference>
<feature type="transmembrane region" description="Helical" evidence="10">
    <location>
        <begin position="12"/>
        <end position="32"/>
    </location>
</feature>
<dbReference type="GO" id="GO:0005524">
    <property type="term" value="F:ATP binding"/>
    <property type="evidence" value="ECO:0007669"/>
    <property type="project" value="UniProtKB-UniRule"/>
</dbReference>
<dbReference type="RefSeq" id="WP_173073758.1">
    <property type="nucleotide sequence ID" value="NZ_CP041345.1"/>
</dbReference>
<dbReference type="HAMAP" id="MF_01499">
    <property type="entry name" value="DacA"/>
    <property type="match status" value="1"/>
</dbReference>
<keyword evidence="3 10" id="KW-0808">Transferase</keyword>
<sequence>MGCFLTPLFIHIRILDIIDIFIVAFLLYQFYLLIRGTAAMNIFSGIVLLYVVWLVVKALNMELLGSILGQVIGVGVIALIILFQQEIRKFLLILGAKYTSKGKNAIESILGNEPSSKILIDTESISRACTNLSLTKTGALIVIARNSNLEVYAETGDIINANISARLLENIFFKNSPLHDGAVIIDNNMIVAARCVLPISENLNLPPHFGMRHKAALGLTEATDALVIIVSEETGKISIADNGRIDYDINPDELKHKLDLKLMNR</sequence>
<dbReference type="InterPro" id="IPR003390">
    <property type="entry name" value="DNA_integrity_scan_DisA_N"/>
</dbReference>
<dbReference type="InterPro" id="IPR036888">
    <property type="entry name" value="DNA_integrity_DisA_N_sf"/>
</dbReference>
<dbReference type="GO" id="GO:0004016">
    <property type="term" value="F:adenylate cyclase activity"/>
    <property type="evidence" value="ECO:0007669"/>
    <property type="project" value="UniProtKB-UniRule"/>
</dbReference>
<dbReference type="InterPro" id="IPR034701">
    <property type="entry name" value="CdaA"/>
</dbReference>
<proteinExistence type="inferred from homology"/>
<evidence type="ECO:0000256" key="2">
    <source>
        <dbReference type="ARBA" id="ARBA00022475"/>
    </source>
</evidence>
<protein>
    <recommendedName>
        <fullName evidence="10">Diadenylate cyclase</fullName>
        <shortName evidence="10">DAC</shortName>
        <ecNumber evidence="10">2.7.7.85</ecNumber>
    </recommendedName>
    <alternativeName>
        <fullName evidence="10">Cyclic-di-AMP synthase</fullName>
        <shortName evidence="10">c-di-AMP synthase</shortName>
    </alternativeName>
</protein>
<evidence type="ECO:0000313" key="13">
    <source>
        <dbReference type="Proteomes" id="UP000500961"/>
    </source>
</evidence>
<dbReference type="KEGG" id="ttz:FHG85_05420"/>
<dbReference type="PANTHER" id="PTHR34185">
    <property type="entry name" value="DIADENYLATE CYCLASE"/>
    <property type="match status" value="1"/>
</dbReference>
<dbReference type="NCBIfam" id="TIGR00159">
    <property type="entry name" value="diadenylate cyclase CdaA"/>
    <property type="match status" value="1"/>
</dbReference>
<evidence type="ECO:0000256" key="8">
    <source>
        <dbReference type="ARBA" id="ARBA00022989"/>
    </source>
</evidence>
<dbReference type="PANTHER" id="PTHR34185:SF1">
    <property type="entry name" value="DIADENYLATE CYCLASE"/>
    <property type="match status" value="1"/>
</dbReference>
<keyword evidence="6 10" id="KW-0547">Nucleotide-binding</keyword>
<keyword evidence="8 10" id="KW-1133">Transmembrane helix</keyword>
<dbReference type="GO" id="GO:0106408">
    <property type="term" value="F:diadenylate cyclase activity"/>
    <property type="evidence" value="ECO:0007669"/>
    <property type="project" value="UniProtKB-EC"/>
</dbReference>